<dbReference type="Proteomes" id="UP000499080">
    <property type="component" value="Unassembled WGS sequence"/>
</dbReference>
<name>A0A4Y2VVF2_ARAVE</name>
<comment type="caution">
    <text evidence="1">The sequence shown here is derived from an EMBL/GenBank/DDBJ whole genome shotgun (WGS) entry which is preliminary data.</text>
</comment>
<evidence type="ECO:0000313" key="1">
    <source>
        <dbReference type="EMBL" id="GBO28358.1"/>
    </source>
</evidence>
<protein>
    <submittedName>
        <fullName evidence="1">Uncharacterized protein</fullName>
    </submittedName>
</protein>
<accession>A0A4Y2VVF2</accession>
<dbReference type="OrthoDB" id="6779180at2759"/>
<gene>
    <name evidence="1" type="ORF">AVEN_59647_1</name>
</gene>
<organism evidence="1 2">
    <name type="scientific">Araneus ventricosus</name>
    <name type="common">Orbweaver spider</name>
    <name type="synonym">Epeira ventricosa</name>
    <dbReference type="NCBI Taxonomy" id="182803"/>
    <lineage>
        <taxon>Eukaryota</taxon>
        <taxon>Metazoa</taxon>
        <taxon>Ecdysozoa</taxon>
        <taxon>Arthropoda</taxon>
        <taxon>Chelicerata</taxon>
        <taxon>Arachnida</taxon>
        <taxon>Araneae</taxon>
        <taxon>Araneomorphae</taxon>
        <taxon>Entelegynae</taxon>
        <taxon>Araneoidea</taxon>
        <taxon>Araneidae</taxon>
        <taxon>Araneus</taxon>
    </lineage>
</organism>
<evidence type="ECO:0000313" key="2">
    <source>
        <dbReference type="Proteomes" id="UP000499080"/>
    </source>
</evidence>
<dbReference type="AlphaFoldDB" id="A0A4Y2VVF2"/>
<proteinExistence type="predicted"/>
<reference evidence="1 2" key="1">
    <citation type="journal article" date="2019" name="Sci. Rep.">
        <title>Orb-weaving spider Araneus ventricosus genome elucidates the spidroin gene catalogue.</title>
        <authorList>
            <person name="Kono N."/>
            <person name="Nakamura H."/>
            <person name="Ohtoshi R."/>
            <person name="Moran D.A.P."/>
            <person name="Shinohara A."/>
            <person name="Yoshida Y."/>
            <person name="Fujiwara M."/>
            <person name="Mori M."/>
            <person name="Tomita M."/>
            <person name="Arakawa K."/>
        </authorList>
    </citation>
    <scope>NUCLEOTIDE SEQUENCE [LARGE SCALE GENOMIC DNA]</scope>
</reference>
<dbReference type="EMBL" id="BGPR01051400">
    <property type="protein sequence ID" value="GBO28358.1"/>
    <property type="molecule type" value="Genomic_DNA"/>
</dbReference>
<sequence>MHLEEDSSRKITNCVPISTGSQKYQEPPRDYVSSPFAQDIVRYLYDVVQYSECPEDIILRIDEAHEYLFSEQIEKDIIAIPPGVDKLTDEKDFDEKSTTIPSVCDVTDTVDKKFSDKLLNIIDFYEDYAGPSPSEIKC</sequence>
<keyword evidence="2" id="KW-1185">Reference proteome</keyword>